<accession>A0A914LVZ8</accession>
<keyword evidence="2" id="KW-1185">Reference proteome</keyword>
<protein>
    <submittedName>
        <fullName evidence="3">Uncharacterized protein</fullName>
    </submittedName>
</protein>
<dbReference type="GO" id="GO:0019888">
    <property type="term" value="F:protein phosphatase regulator activity"/>
    <property type="evidence" value="ECO:0007669"/>
    <property type="project" value="InterPro"/>
</dbReference>
<dbReference type="InterPro" id="IPR002554">
    <property type="entry name" value="PP2A_B56"/>
</dbReference>
<dbReference type="GO" id="GO:0000159">
    <property type="term" value="C:protein phosphatase type 2A complex"/>
    <property type="evidence" value="ECO:0007669"/>
    <property type="project" value="InterPro"/>
</dbReference>
<dbReference type="PANTHER" id="PTHR10257">
    <property type="entry name" value="SERINE/THREONINE PROTEIN PHOSPHATASE 2A PP2A REGULATORY SUBUNIT B"/>
    <property type="match status" value="1"/>
</dbReference>
<proteinExistence type="inferred from homology"/>
<dbReference type="PANTHER" id="PTHR10257:SF3">
    <property type="entry name" value="SERINE_THREONINE-PROTEIN PHOSPHATASE 2A 56 KDA REGULATORY SUBUNIT GAMMA ISOFORM"/>
    <property type="match status" value="1"/>
</dbReference>
<name>A0A914LVZ8_MELIC</name>
<dbReference type="GO" id="GO:0007165">
    <property type="term" value="P:signal transduction"/>
    <property type="evidence" value="ECO:0007669"/>
    <property type="project" value="InterPro"/>
</dbReference>
<dbReference type="WBParaSite" id="Minc3s00956g19274">
    <property type="protein sequence ID" value="Minc3s00956g19274"/>
    <property type="gene ID" value="Minc3s00956g19274"/>
</dbReference>
<dbReference type="InterPro" id="IPR016024">
    <property type="entry name" value="ARM-type_fold"/>
</dbReference>
<evidence type="ECO:0000313" key="2">
    <source>
        <dbReference type="Proteomes" id="UP000887563"/>
    </source>
</evidence>
<organism evidence="2 3">
    <name type="scientific">Meloidogyne incognita</name>
    <name type="common">Southern root-knot nematode worm</name>
    <name type="synonym">Oxyuris incognita</name>
    <dbReference type="NCBI Taxonomy" id="6306"/>
    <lineage>
        <taxon>Eukaryota</taxon>
        <taxon>Metazoa</taxon>
        <taxon>Ecdysozoa</taxon>
        <taxon>Nematoda</taxon>
        <taxon>Chromadorea</taxon>
        <taxon>Rhabditida</taxon>
        <taxon>Tylenchina</taxon>
        <taxon>Tylenchomorpha</taxon>
        <taxon>Tylenchoidea</taxon>
        <taxon>Meloidogynidae</taxon>
        <taxon>Meloidogyninae</taxon>
        <taxon>Meloidogyne</taxon>
        <taxon>Meloidogyne incognita group</taxon>
    </lineage>
</organism>
<dbReference type="Pfam" id="PF01603">
    <property type="entry name" value="B56"/>
    <property type="match status" value="1"/>
</dbReference>
<dbReference type="Gene3D" id="1.25.10.10">
    <property type="entry name" value="Leucine-rich Repeat Variant"/>
    <property type="match status" value="1"/>
</dbReference>
<dbReference type="InterPro" id="IPR011989">
    <property type="entry name" value="ARM-like"/>
</dbReference>
<comment type="similarity">
    <text evidence="1">Belongs to the phosphatase 2A regulatory subunit B56 family.</text>
</comment>
<dbReference type="AlphaFoldDB" id="A0A914LVZ8"/>
<dbReference type="SUPFAM" id="SSF48371">
    <property type="entry name" value="ARM repeat"/>
    <property type="match status" value="1"/>
</dbReference>
<evidence type="ECO:0000256" key="1">
    <source>
        <dbReference type="ARBA" id="ARBA00009745"/>
    </source>
</evidence>
<evidence type="ECO:0000313" key="3">
    <source>
        <dbReference type="WBParaSite" id="Minc3s00956g19274"/>
    </source>
</evidence>
<reference evidence="3" key="1">
    <citation type="submission" date="2022-11" db="UniProtKB">
        <authorList>
            <consortium name="WormBaseParasite"/>
        </authorList>
    </citation>
    <scope>IDENTIFICATION</scope>
</reference>
<sequence>MFGSVQRWIGTVRGVGNRKSRKSELAQKTELGNRKSEFFFGNRKSEIGRKKTSEIGIPIHLCFCVPLKPEHRHFFLKILLPLHKPRTYLLYFAQLSNCVALFIEKDISLVKPTFDYLLGKWPKDYSAKEVLLITEIEEILSRIGNNEFKLICKPLFRQLGGCASSLHFRVAERSLQLWNSETILSLITPNYSHLLFPIMLPALFKANEANHWKNEINNLKNITNIIVET</sequence>
<dbReference type="Proteomes" id="UP000887563">
    <property type="component" value="Unplaced"/>
</dbReference>